<evidence type="ECO:0000256" key="3">
    <source>
        <dbReference type="ARBA" id="ARBA00022475"/>
    </source>
</evidence>
<feature type="chain" id="PRO_5043912385" description="Leucine-rich repeat-containing N-terminal plant-type domain-containing protein" evidence="12">
    <location>
        <begin position="29"/>
        <end position="306"/>
    </location>
</feature>
<dbReference type="InterPro" id="IPR032675">
    <property type="entry name" value="LRR_dom_sf"/>
</dbReference>
<evidence type="ECO:0000256" key="4">
    <source>
        <dbReference type="ARBA" id="ARBA00022614"/>
    </source>
</evidence>
<comment type="caution">
    <text evidence="15">The sequence shown here is derived from an EMBL/GenBank/DDBJ whole genome shotgun (WGS) entry which is preliminary data.</text>
</comment>
<sequence>MELGKWLKHAYAISIVVLLHINASLSLGHHHANVTRCVKRERDALLAIQRDLVDDYNRLSSWGSGSEAQKEDCCRWDGVYCDNQTGHVLRLDLGVDDPWWKDGESTFSGLQGTISPQLIQLHQLTYLNLSCNYFNMSQIPAFIGSLTNLRYLDLSQGGFGGQIPSHALGNLTHLTYLDLSYNDFNGSQIPAFIGSLTNLRYLDLSQGGFGGQIPSHALGNLTHLTYLDLSYNNFHGSQIPAFIGSLTSLRYLDLSWASFGGQIPSHALGNLTHLQYLNLRNEELHYFSEFPLLVENLSWLPHLSSL</sequence>
<keyword evidence="3" id="KW-1003">Cell membrane</keyword>
<dbReference type="GO" id="GO:0005886">
    <property type="term" value="C:plasma membrane"/>
    <property type="evidence" value="ECO:0007669"/>
    <property type="project" value="UniProtKB-SubCell"/>
</dbReference>
<dbReference type="InterPro" id="IPR003591">
    <property type="entry name" value="Leu-rich_rpt_typical-subtyp"/>
</dbReference>
<dbReference type="AlphaFoldDB" id="A0AAW1VUF4"/>
<evidence type="ECO:0000313" key="15">
    <source>
        <dbReference type="EMBL" id="KAK9910459.1"/>
    </source>
</evidence>
<accession>A0AAW1VUF4</accession>
<name>A0AAW1VUF4_RUBAR</name>
<evidence type="ECO:0000256" key="8">
    <source>
        <dbReference type="ARBA" id="ARBA00022989"/>
    </source>
</evidence>
<dbReference type="SMART" id="SM00369">
    <property type="entry name" value="LRR_TYP"/>
    <property type="match status" value="4"/>
</dbReference>
<keyword evidence="8" id="KW-1133">Transmembrane helix</keyword>
<keyword evidence="4" id="KW-0433">Leucine-rich repeat</keyword>
<evidence type="ECO:0000256" key="9">
    <source>
        <dbReference type="ARBA" id="ARBA00023136"/>
    </source>
</evidence>
<evidence type="ECO:0000313" key="16">
    <source>
        <dbReference type="Proteomes" id="UP001457282"/>
    </source>
</evidence>
<keyword evidence="6 12" id="KW-0732">Signal</keyword>
<evidence type="ECO:0000256" key="7">
    <source>
        <dbReference type="ARBA" id="ARBA00022737"/>
    </source>
</evidence>
<keyword evidence="9" id="KW-0472">Membrane</keyword>
<dbReference type="InterPro" id="IPR046956">
    <property type="entry name" value="RLP23-like"/>
</dbReference>
<keyword evidence="16" id="KW-1185">Reference proteome</keyword>
<keyword evidence="5" id="KW-0812">Transmembrane</keyword>
<evidence type="ECO:0000256" key="1">
    <source>
        <dbReference type="ARBA" id="ARBA00004251"/>
    </source>
</evidence>
<feature type="domain" description="Leucine-rich repeat-containing N-terminal plant-type" evidence="13">
    <location>
        <begin position="40"/>
        <end position="82"/>
    </location>
</feature>
<evidence type="ECO:0000256" key="11">
    <source>
        <dbReference type="ARBA" id="ARBA00023180"/>
    </source>
</evidence>
<evidence type="ECO:0000256" key="6">
    <source>
        <dbReference type="ARBA" id="ARBA00022729"/>
    </source>
</evidence>
<dbReference type="InterPro" id="IPR055414">
    <property type="entry name" value="LRR_R13L4/SHOC2-like"/>
</dbReference>
<comment type="subcellular location">
    <subcellularLocation>
        <location evidence="1">Cell membrane</location>
        <topology evidence="1">Single-pass type I membrane protein</topology>
    </subcellularLocation>
</comment>
<dbReference type="Pfam" id="PF08263">
    <property type="entry name" value="LRRNT_2"/>
    <property type="match status" value="1"/>
</dbReference>
<comment type="similarity">
    <text evidence="2">Belongs to the RLP family.</text>
</comment>
<gene>
    <name evidence="15" type="ORF">M0R45_034419</name>
</gene>
<keyword evidence="7" id="KW-0677">Repeat</keyword>
<evidence type="ECO:0000259" key="13">
    <source>
        <dbReference type="Pfam" id="PF08263"/>
    </source>
</evidence>
<reference evidence="15 16" key="1">
    <citation type="journal article" date="2023" name="G3 (Bethesda)">
        <title>A chromosome-length genome assembly and annotation of blackberry (Rubus argutus, cv. 'Hillquist').</title>
        <authorList>
            <person name="Bruna T."/>
            <person name="Aryal R."/>
            <person name="Dudchenko O."/>
            <person name="Sargent D.J."/>
            <person name="Mead D."/>
            <person name="Buti M."/>
            <person name="Cavallini A."/>
            <person name="Hytonen T."/>
            <person name="Andres J."/>
            <person name="Pham M."/>
            <person name="Weisz D."/>
            <person name="Mascagni F."/>
            <person name="Usai G."/>
            <person name="Natali L."/>
            <person name="Bassil N."/>
            <person name="Fernandez G.E."/>
            <person name="Lomsadze A."/>
            <person name="Armour M."/>
            <person name="Olukolu B."/>
            <person name="Poorten T."/>
            <person name="Britton C."/>
            <person name="Davik J."/>
            <person name="Ashrafi H."/>
            <person name="Aiden E.L."/>
            <person name="Borodovsky M."/>
            <person name="Worthington M."/>
        </authorList>
    </citation>
    <scope>NUCLEOTIDE SEQUENCE [LARGE SCALE GENOMIC DNA]</scope>
    <source>
        <strain evidence="15">PI 553951</strain>
    </source>
</reference>
<evidence type="ECO:0000256" key="12">
    <source>
        <dbReference type="SAM" id="SignalP"/>
    </source>
</evidence>
<feature type="domain" description="Disease resistance R13L4/SHOC-2-like LRR" evidence="14">
    <location>
        <begin position="166"/>
        <end position="306"/>
    </location>
</feature>
<dbReference type="InterPro" id="IPR013210">
    <property type="entry name" value="LRR_N_plant-typ"/>
</dbReference>
<dbReference type="PANTHER" id="PTHR48063:SF98">
    <property type="entry name" value="LRR RECEPTOR-LIKE SERINE_THREONINE-PROTEIN KINASE FLS2"/>
    <property type="match status" value="1"/>
</dbReference>
<dbReference type="Pfam" id="PF00560">
    <property type="entry name" value="LRR_1"/>
    <property type="match status" value="1"/>
</dbReference>
<evidence type="ECO:0000256" key="5">
    <source>
        <dbReference type="ARBA" id="ARBA00022692"/>
    </source>
</evidence>
<evidence type="ECO:0000259" key="14">
    <source>
        <dbReference type="Pfam" id="PF23598"/>
    </source>
</evidence>
<dbReference type="EMBL" id="JBEDUW010000007">
    <property type="protein sequence ID" value="KAK9910459.1"/>
    <property type="molecule type" value="Genomic_DNA"/>
</dbReference>
<dbReference type="SUPFAM" id="SSF52058">
    <property type="entry name" value="L domain-like"/>
    <property type="match status" value="1"/>
</dbReference>
<evidence type="ECO:0000256" key="10">
    <source>
        <dbReference type="ARBA" id="ARBA00023170"/>
    </source>
</evidence>
<organism evidence="15 16">
    <name type="scientific">Rubus argutus</name>
    <name type="common">Southern blackberry</name>
    <dbReference type="NCBI Taxonomy" id="59490"/>
    <lineage>
        <taxon>Eukaryota</taxon>
        <taxon>Viridiplantae</taxon>
        <taxon>Streptophyta</taxon>
        <taxon>Embryophyta</taxon>
        <taxon>Tracheophyta</taxon>
        <taxon>Spermatophyta</taxon>
        <taxon>Magnoliopsida</taxon>
        <taxon>eudicotyledons</taxon>
        <taxon>Gunneridae</taxon>
        <taxon>Pentapetalae</taxon>
        <taxon>rosids</taxon>
        <taxon>fabids</taxon>
        <taxon>Rosales</taxon>
        <taxon>Rosaceae</taxon>
        <taxon>Rosoideae</taxon>
        <taxon>Rosoideae incertae sedis</taxon>
        <taxon>Rubus</taxon>
    </lineage>
</organism>
<feature type="signal peptide" evidence="12">
    <location>
        <begin position="1"/>
        <end position="28"/>
    </location>
</feature>
<protein>
    <recommendedName>
        <fullName evidence="17">Leucine-rich repeat-containing N-terminal plant-type domain-containing protein</fullName>
    </recommendedName>
</protein>
<proteinExistence type="inferred from homology"/>
<dbReference type="Gene3D" id="3.80.10.10">
    <property type="entry name" value="Ribonuclease Inhibitor"/>
    <property type="match status" value="2"/>
</dbReference>
<evidence type="ECO:0000256" key="2">
    <source>
        <dbReference type="ARBA" id="ARBA00009592"/>
    </source>
</evidence>
<dbReference type="Pfam" id="PF23598">
    <property type="entry name" value="LRR_14"/>
    <property type="match status" value="1"/>
</dbReference>
<dbReference type="InterPro" id="IPR001611">
    <property type="entry name" value="Leu-rich_rpt"/>
</dbReference>
<dbReference type="FunFam" id="3.80.10.10:FF:000041">
    <property type="entry name" value="LRR receptor-like serine/threonine-protein kinase ERECTA"/>
    <property type="match status" value="1"/>
</dbReference>
<keyword evidence="10" id="KW-0675">Receptor</keyword>
<dbReference type="PANTHER" id="PTHR48063">
    <property type="entry name" value="LRR RECEPTOR-LIKE KINASE"/>
    <property type="match status" value="1"/>
</dbReference>
<keyword evidence="11" id="KW-0325">Glycoprotein</keyword>
<evidence type="ECO:0008006" key="17">
    <source>
        <dbReference type="Google" id="ProtNLM"/>
    </source>
</evidence>
<dbReference type="Proteomes" id="UP001457282">
    <property type="component" value="Unassembled WGS sequence"/>
</dbReference>